<gene>
    <name evidence="1" type="ORF">M2280_006180</name>
</gene>
<comment type="caution">
    <text evidence="1">The sequence shown here is derived from an EMBL/GenBank/DDBJ whole genome shotgun (WGS) entry which is preliminary data.</text>
</comment>
<accession>A0ABT6MLW0</accession>
<name>A0ABT6MLW0_9NOCA</name>
<evidence type="ECO:0000313" key="2">
    <source>
        <dbReference type="Proteomes" id="UP001160334"/>
    </source>
</evidence>
<protein>
    <submittedName>
        <fullName evidence="1">Uncharacterized protein</fullName>
    </submittedName>
</protein>
<proteinExistence type="predicted"/>
<evidence type="ECO:0000313" key="1">
    <source>
        <dbReference type="EMBL" id="MDH6284916.1"/>
    </source>
</evidence>
<reference evidence="1 2" key="1">
    <citation type="submission" date="2023-04" db="EMBL/GenBank/DDBJ databases">
        <title>Forest soil microbial communities from Buena Vista Peninsula, Colon Province, Panama.</title>
        <authorList>
            <person name="Bouskill N."/>
        </authorList>
    </citation>
    <scope>NUCLEOTIDE SEQUENCE [LARGE SCALE GENOMIC DNA]</scope>
    <source>
        <strain evidence="1 2">CFH S0262</strain>
    </source>
</reference>
<dbReference type="Proteomes" id="UP001160334">
    <property type="component" value="Unassembled WGS sequence"/>
</dbReference>
<dbReference type="EMBL" id="JARXVC010000030">
    <property type="protein sequence ID" value="MDH6284916.1"/>
    <property type="molecule type" value="Genomic_DNA"/>
</dbReference>
<dbReference type="RefSeq" id="WP_280764085.1">
    <property type="nucleotide sequence ID" value="NZ_JARXVC010000030.1"/>
</dbReference>
<organism evidence="1 2">
    <name type="scientific">Prescottella agglutinans</name>
    <dbReference type="NCBI Taxonomy" id="1644129"/>
    <lineage>
        <taxon>Bacteria</taxon>
        <taxon>Bacillati</taxon>
        <taxon>Actinomycetota</taxon>
        <taxon>Actinomycetes</taxon>
        <taxon>Mycobacteriales</taxon>
        <taxon>Nocardiaceae</taxon>
        <taxon>Prescottella</taxon>
    </lineage>
</organism>
<keyword evidence="2" id="KW-1185">Reference proteome</keyword>
<sequence>MGFLDDIYRQHLLDSGLDLMNPGVYRGTVDSVRCAGRRHNVFVSVEDDAAPSVMTPIGLAENLTEEDVRRARDESDGCELRVIASYAALMRPLQLNPSTGDPDVSVIINAAIDLGLYGDLVEDRISTNRERR</sequence>